<evidence type="ECO:0000256" key="6">
    <source>
        <dbReference type="SAM" id="MobiDB-lite"/>
    </source>
</evidence>
<dbReference type="Proteomes" id="UP000281094">
    <property type="component" value="Unassembled WGS sequence"/>
</dbReference>
<comment type="subcellular location">
    <subcellularLocation>
        <location evidence="1">Membrane</location>
        <topology evidence="1">Single-pass membrane protein</topology>
    </subcellularLocation>
</comment>
<dbReference type="AlphaFoldDB" id="A0A3L7J415"/>
<evidence type="ECO:0000313" key="7">
    <source>
        <dbReference type="EMBL" id="RLQ85317.1"/>
    </source>
</evidence>
<evidence type="ECO:0000256" key="1">
    <source>
        <dbReference type="ARBA" id="ARBA00004167"/>
    </source>
</evidence>
<accession>A0A3L7J415</accession>
<dbReference type="InterPro" id="IPR042217">
    <property type="entry name" value="T4SS_VirB10/TrbI"/>
</dbReference>
<dbReference type="GO" id="GO:0016020">
    <property type="term" value="C:membrane"/>
    <property type="evidence" value="ECO:0007669"/>
    <property type="project" value="UniProtKB-SubCell"/>
</dbReference>
<evidence type="ECO:0000256" key="5">
    <source>
        <dbReference type="ARBA" id="ARBA00023136"/>
    </source>
</evidence>
<proteinExistence type="inferred from homology"/>
<dbReference type="Gene3D" id="2.40.128.260">
    <property type="entry name" value="Type IV secretion system, VirB10/TraB/TrbI"/>
    <property type="match status" value="1"/>
</dbReference>
<gene>
    <name evidence="7" type="ORF">D8780_14900</name>
</gene>
<evidence type="ECO:0000313" key="8">
    <source>
        <dbReference type="Proteomes" id="UP000281094"/>
    </source>
</evidence>
<dbReference type="CDD" id="cd16429">
    <property type="entry name" value="VirB10"/>
    <property type="match status" value="1"/>
</dbReference>
<evidence type="ECO:0000256" key="4">
    <source>
        <dbReference type="ARBA" id="ARBA00022989"/>
    </source>
</evidence>
<feature type="compositionally biased region" description="Basic and acidic residues" evidence="6">
    <location>
        <begin position="108"/>
        <end position="121"/>
    </location>
</feature>
<dbReference type="EMBL" id="RCWN01000002">
    <property type="protein sequence ID" value="RLQ85317.1"/>
    <property type="molecule type" value="Genomic_DNA"/>
</dbReference>
<keyword evidence="4" id="KW-1133">Transmembrane helix</keyword>
<name>A0A3L7J415_9HYPH</name>
<organism evidence="7 8">
    <name type="scientific">Notoacmeibacter ruber</name>
    <dbReference type="NCBI Taxonomy" id="2670375"/>
    <lineage>
        <taxon>Bacteria</taxon>
        <taxon>Pseudomonadati</taxon>
        <taxon>Pseudomonadota</taxon>
        <taxon>Alphaproteobacteria</taxon>
        <taxon>Hyphomicrobiales</taxon>
        <taxon>Notoacmeibacteraceae</taxon>
        <taxon>Notoacmeibacter</taxon>
    </lineage>
</organism>
<keyword evidence="3" id="KW-0812">Transmembrane</keyword>
<reference evidence="7 8" key="1">
    <citation type="submission" date="2018-10" db="EMBL/GenBank/DDBJ databases">
        <title>Notoacmeibacter sp. M2BS9Y-3-1, whole genome shotgun sequence.</title>
        <authorList>
            <person name="Tuo L."/>
        </authorList>
    </citation>
    <scope>NUCLEOTIDE SEQUENCE [LARGE SCALE GENOMIC DNA]</scope>
    <source>
        <strain evidence="7 8">M2BS9Y-3-1</strain>
    </source>
</reference>
<protein>
    <submittedName>
        <fullName evidence="7">Conjugal transfer protein</fullName>
    </submittedName>
</protein>
<evidence type="ECO:0000256" key="2">
    <source>
        <dbReference type="ARBA" id="ARBA00010265"/>
    </source>
</evidence>
<keyword evidence="5" id="KW-0472">Membrane</keyword>
<dbReference type="InterPro" id="IPR005498">
    <property type="entry name" value="T4SS_VirB10/TraB/TrbI"/>
</dbReference>
<comment type="caution">
    <text evidence="7">The sequence shown here is derived from an EMBL/GenBank/DDBJ whole genome shotgun (WGS) entry which is preliminary data.</text>
</comment>
<feature type="compositionally biased region" description="Basic and acidic residues" evidence="6">
    <location>
        <begin position="128"/>
        <end position="146"/>
    </location>
</feature>
<dbReference type="Pfam" id="PF03743">
    <property type="entry name" value="TrbI"/>
    <property type="match status" value="1"/>
</dbReference>
<evidence type="ECO:0000256" key="3">
    <source>
        <dbReference type="ARBA" id="ARBA00022692"/>
    </source>
</evidence>
<feature type="region of interest" description="Disordered" evidence="6">
    <location>
        <begin position="108"/>
        <end position="179"/>
    </location>
</feature>
<comment type="similarity">
    <text evidence="2">Belongs to the TrbI/VirB10 family.</text>
</comment>
<sequence length="409" mass="44107">MFMLLVGPTRTLQIFGILERDDPALTSRVGLGVDRQVEEDIRLDFNVPAPPEEVEDKTDPNAALKTQLAALQKELEALQNKKNPGLSKDELKKAMDRYTAKMNAKLDDERERMKRENDRLRAAAAQAEEERRRAMEEAKRQLEMMKDAQSLEEEQRTSSGVIVDDGVKPPRHGPRISGDASERILNQNEQFLASAADSVTETSLSQPLADPSRTIVQGTIISAVLETAINTELPGNIRAQVMEPVFSFDGRRILMPAGTVLVGQFNNEVQLEQKRVLIAWNRAITPKGQSIALGSTGADKLGRSGTAGNVDNRYMKKIGAAVLVSAIGAVPSALGSIGGNSSSSSGTTINIGGGGGGQSGGGQMIASVGGAIAEQGKGFLEKFLNLPPIIRIPQGEEIRVFVNRDLVFR</sequence>
<keyword evidence="8" id="KW-1185">Reference proteome</keyword>